<name>A0A6J5QHX1_9CAUD</name>
<evidence type="ECO:0000313" key="1">
    <source>
        <dbReference type="EMBL" id="CAB4180565.1"/>
    </source>
</evidence>
<dbReference type="EMBL" id="LR796994">
    <property type="protein sequence ID" value="CAB4180565.1"/>
    <property type="molecule type" value="Genomic_DNA"/>
</dbReference>
<dbReference type="InterPro" id="IPR044000">
    <property type="entry name" value="Phage_tube_2"/>
</dbReference>
<organism evidence="1">
    <name type="scientific">uncultured Caudovirales phage</name>
    <dbReference type="NCBI Taxonomy" id="2100421"/>
    <lineage>
        <taxon>Viruses</taxon>
        <taxon>Duplodnaviria</taxon>
        <taxon>Heunggongvirae</taxon>
        <taxon>Uroviricota</taxon>
        <taxon>Caudoviricetes</taxon>
        <taxon>Peduoviridae</taxon>
        <taxon>Maltschvirus</taxon>
        <taxon>Maltschvirus maltsch</taxon>
    </lineage>
</organism>
<reference evidence="1" key="1">
    <citation type="submission" date="2020-05" db="EMBL/GenBank/DDBJ databases">
        <authorList>
            <person name="Chiriac C."/>
            <person name="Salcher M."/>
            <person name="Ghai R."/>
            <person name="Kavagutti S V."/>
        </authorList>
    </citation>
    <scope>NUCLEOTIDE SEQUENCE</scope>
</reference>
<protein>
    <submittedName>
        <fullName evidence="1">Uncharacterized protein</fullName>
    </submittedName>
</protein>
<dbReference type="Pfam" id="PF18906">
    <property type="entry name" value="Phage_tube_2"/>
    <property type="match status" value="1"/>
</dbReference>
<gene>
    <name evidence="1" type="ORF">UFOVP1040_78</name>
</gene>
<proteinExistence type="predicted"/>
<sequence length="396" mass="41123">MTTQANILTTLAYGIESTFGTAASAGAGKYLRRVSSSLNLAKEGFASREMRVDQQLSDFRHGGRRGAGTIEGELSLTTWDDILLALLRGSAWTAGVAKSNTEFTNVASDSGTSKFTVGGSTWAAQGFKVGDVIRFTNLATTANNSKNFRITALSGVDATVTPAPATGTADTSFNVVVAGYKGVNGTSKYSFTFEQNYPDIDISEQFLGSRVGGASIRLPPNNMASIAAEVMAQDVAILSGASAPYFTAPTAETSTSVFSGVKGNLSIGGAVSAVVTGAELGINLGLSATPVIGSQIVPDIYYGRTIVTGQVSAYLEGVSLINAFLNESDIDLAMVMELPGTDPLDFMSFVMNKINLTGVSKTISAEGGVIATFPFQAILNSGTGYDTTTMSIQKSI</sequence>
<accession>A0A6J5QHX1</accession>